<dbReference type="Gene3D" id="2.60.450.10">
    <property type="entry name" value="Lipopolysaccharide (LPS) transport protein A like domain"/>
    <property type="match status" value="1"/>
</dbReference>
<proteinExistence type="predicted"/>
<dbReference type="Proteomes" id="UP000194873">
    <property type="component" value="Unassembled WGS sequence"/>
</dbReference>
<evidence type="ECO:0000313" key="2">
    <source>
        <dbReference type="Proteomes" id="UP000194873"/>
    </source>
</evidence>
<dbReference type="InterPro" id="IPR026265">
    <property type="entry name" value="LptC"/>
</dbReference>
<sequence>MLGAISCQKKEDGPVKKITYKGPTVETSNVLTLISDSARLQIRLKAPLEQTFESGDQIYPNGMNVLFYSKDGTRVDNTLQGKYGKFEKAKNLYTVRGDVQVGNKEKQQKMYTEEMFYDKQKNLVYTDSATFAKVVTPTDSLTGYGLTYNMVTGIYRFHRPTGVFSAQLPSGK</sequence>
<organism evidence="1 2">
    <name type="scientific">Hymenobacter crusticola</name>
    <dbReference type="NCBI Taxonomy" id="1770526"/>
    <lineage>
        <taxon>Bacteria</taxon>
        <taxon>Pseudomonadati</taxon>
        <taxon>Bacteroidota</taxon>
        <taxon>Cytophagia</taxon>
        <taxon>Cytophagales</taxon>
        <taxon>Hymenobacteraceae</taxon>
        <taxon>Hymenobacter</taxon>
    </lineage>
</organism>
<dbReference type="GO" id="GO:0005886">
    <property type="term" value="C:plasma membrane"/>
    <property type="evidence" value="ECO:0007669"/>
    <property type="project" value="InterPro"/>
</dbReference>
<keyword evidence="2" id="KW-1185">Reference proteome</keyword>
<reference evidence="1 2" key="1">
    <citation type="submission" date="2017-01" db="EMBL/GenBank/DDBJ databases">
        <title>A new Hymenobacter.</title>
        <authorList>
            <person name="Liang Y."/>
            <person name="Feng F."/>
        </authorList>
    </citation>
    <scope>NUCLEOTIDE SEQUENCE [LARGE SCALE GENOMIC DNA]</scope>
    <source>
        <strain evidence="1">MIMBbqt21</strain>
    </source>
</reference>
<evidence type="ECO:0000313" key="1">
    <source>
        <dbReference type="EMBL" id="OUJ76377.1"/>
    </source>
</evidence>
<dbReference type="Pfam" id="PF06835">
    <property type="entry name" value="LptC"/>
    <property type="match status" value="1"/>
</dbReference>
<gene>
    <name evidence="1" type="ORF">BXP70_03115</name>
</gene>
<comment type="caution">
    <text evidence="1">The sequence shown here is derived from an EMBL/GenBank/DDBJ whole genome shotgun (WGS) entry which is preliminary data.</text>
</comment>
<accession>A0A243WM74</accession>
<protein>
    <submittedName>
        <fullName evidence="1">LPS export ABC transporter periplasmic protein LptC</fullName>
    </submittedName>
</protein>
<dbReference type="GO" id="GO:0015221">
    <property type="term" value="F:lipopolysaccharide transmembrane transporter activity"/>
    <property type="evidence" value="ECO:0007669"/>
    <property type="project" value="InterPro"/>
</dbReference>
<dbReference type="InterPro" id="IPR010664">
    <property type="entry name" value="LipoPS_assembly_LptC-rel"/>
</dbReference>
<name>A0A243WM74_9BACT</name>
<dbReference type="AlphaFoldDB" id="A0A243WM74"/>
<dbReference type="NCBIfam" id="TIGR04409">
    <property type="entry name" value="LptC_YrbK"/>
    <property type="match status" value="1"/>
</dbReference>
<dbReference type="EMBL" id="MTSE01000001">
    <property type="protein sequence ID" value="OUJ76377.1"/>
    <property type="molecule type" value="Genomic_DNA"/>
</dbReference>